<dbReference type="WBParaSite" id="ALUE_0000385201-mRNA-1">
    <property type="protein sequence ID" value="ALUE_0000385201-mRNA-1"/>
    <property type="gene ID" value="ALUE_0000385201"/>
</dbReference>
<dbReference type="GO" id="GO:0005524">
    <property type="term" value="F:ATP binding"/>
    <property type="evidence" value="ECO:0007669"/>
    <property type="project" value="UniProtKB-KW"/>
</dbReference>
<dbReference type="FunFam" id="3.30.930.10:FF:000007">
    <property type="entry name" value="Bifunctional glutamate/proline--tRNA ligase"/>
    <property type="match status" value="1"/>
</dbReference>
<dbReference type="PROSITE" id="PS50862">
    <property type="entry name" value="AA_TRNA_LIGASE_II"/>
    <property type="match status" value="1"/>
</dbReference>
<dbReference type="InterPro" id="IPR045864">
    <property type="entry name" value="aa-tRNA-synth_II/BPL/LPL"/>
</dbReference>
<dbReference type="InterPro" id="IPR009068">
    <property type="entry name" value="uS15_NS1_RNA-bd_sf"/>
</dbReference>
<dbReference type="Pfam" id="PF00587">
    <property type="entry name" value="tRNA-synt_2b"/>
    <property type="match status" value="1"/>
</dbReference>
<proteinExistence type="inferred from homology"/>
<evidence type="ECO:0000256" key="1">
    <source>
        <dbReference type="ARBA" id="ARBA00012831"/>
    </source>
</evidence>
<evidence type="ECO:0000256" key="4">
    <source>
        <dbReference type="ARBA" id="ARBA00022840"/>
    </source>
</evidence>
<dbReference type="Gene3D" id="3.40.50.800">
    <property type="entry name" value="Anticodon-binding domain"/>
    <property type="match status" value="1"/>
</dbReference>
<dbReference type="InterPro" id="IPR002316">
    <property type="entry name" value="Pro-tRNA-ligase_IIa"/>
</dbReference>
<dbReference type="Proteomes" id="UP000036681">
    <property type="component" value="Unplaced"/>
</dbReference>
<protein>
    <recommendedName>
        <fullName evidence="1">proline--tRNA ligase</fullName>
        <ecNumber evidence="1">6.1.1.15</ecNumber>
    </recommendedName>
    <alternativeName>
        <fullName evidence="7">Prolyl-tRNA synthetase</fullName>
    </alternativeName>
</protein>
<comment type="catalytic activity">
    <reaction evidence="8">
        <text>tRNA(Pro) + L-proline + ATP = L-prolyl-tRNA(Pro) + AMP + diphosphate</text>
        <dbReference type="Rhea" id="RHEA:14305"/>
        <dbReference type="Rhea" id="RHEA-COMP:9700"/>
        <dbReference type="Rhea" id="RHEA-COMP:9702"/>
        <dbReference type="ChEBI" id="CHEBI:30616"/>
        <dbReference type="ChEBI" id="CHEBI:33019"/>
        <dbReference type="ChEBI" id="CHEBI:60039"/>
        <dbReference type="ChEBI" id="CHEBI:78442"/>
        <dbReference type="ChEBI" id="CHEBI:78532"/>
        <dbReference type="ChEBI" id="CHEBI:456215"/>
        <dbReference type="EC" id="6.1.1.15"/>
    </reaction>
</comment>
<dbReference type="CDD" id="cd00862">
    <property type="entry name" value="ProRS_anticodon_zinc"/>
    <property type="match status" value="1"/>
</dbReference>
<dbReference type="NCBIfam" id="TIGR00408">
    <property type="entry name" value="proS_fam_I"/>
    <property type="match status" value="1"/>
</dbReference>
<dbReference type="InterPro" id="IPR033721">
    <property type="entry name" value="ProRS_core_arch_euk"/>
</dbReference>
<dbReference type="PANTHER" id="PTHR43382:SF2">
    <property type="entry name" value="BIFUNCTIONAL GLUTAMATE_PROLINE--TRNA LIGASE"/>
    <property type="match status" value="1"/>
</dbReference>
<feature type="coiled-coil region" evidence="9">
    <location>
        <begin position="40"/>
        <end position="67"/>
    </location>
</feature>
<dbReference type="SUPFAM" id="SSF47060">
    <property type="entry name" value="S15/NS1 RNA-binding domain"/>
    <property type="match status" value="1"/>
</dbReference>
<evidence type="ECO:0000256" key="8">
    <source>
        <dbReference type="ARBA" id="ARBA00047671"/>
    </source>
</evidence>
<dbReference type="InterPro" id="IPR006195">
    <property type="entry name" value="aa-tRNA-synth_II"/>
</dbReference>
<evidence type="ECO:0000256" key="10">
    <source>
        <dbReference type="SAM" id="MobiDB-lite"/>
    </source>
</evidence>
<dbReference type="Pfam" id="PF03129">
    <property type="entry name" value="HGTP_anticodon"/>
    <property type="match status" value="1"/>
</dbReference>
<dbReference type="GO" id="GO:0004827">
    <property type="term" value="F:proline-tRNA ligase activity"/>
    <property type="evidence" value="ECO:0007669"/>
    <property type="project" value="UniProtKB-EC"/>
</dbReference>
<keyword evidence="5" id="KW-0648">Protein biosynthesis</keyword>
<dbReference type="PANTHER" id="PTHR43382">
    <property type="entry name" value="PROLYL-TRNA SYNTHETASE"/>
    <property type="match status" value="1"/>
</dbReference>
<dbReference type="Gene3D" id="1.10.287.10">
    <property type="entry name" value="S15/NS1, RNA-binding"/>
    <property type="match status" value="1"/>
</dbReference>
<feature type="compositionally biased region" description="Basic and acidic residues" evidence="10">
    <location>
        <begin position="1028"/>
        <end position="1037"/>
    </location>
</feature>
<dbReference type="Gene3D" id="3.30.110.30">
    <property type="entry name" value="C-terminal domain of ProRS"/>
    <property type="match status" value="1"/>
</dbReference>
<evidence type="ECO:0000256" key="9">
    <source>
        <dbReference type="SAM" id="Coils"/>
    </source>
</evidence>
<dbReference type="SUPFAM" id="SSF55681">
    <property type="entry name" value="Class II aaRS and biotin synthetases"/>
    <property type="match status" value="1"/>
</dbReference>
<keyword evidence="13" id="KW-1185">Reference proteome</keyword>
<dbReference type="CDD" id="cd00778">
    <property type="entry name" value="ProRS_core_arch_euk"/>
    <property type="match status" value="1"/>
</dbReference>
<evidence type="ECO:0000313" key="13">
    <source>
        <dbReference type="Proteomes" id="UP000036681"/>
    </source>
</evidence>
<evidence type="ECO:0000259" key="12">
    <source>
        <dbReference type="PROSITE" id="PS51185"/>
    </source>
</evidence>
<accession>A0A9J2P1Z9</accession>
<dbReference type="SMART" id="SM00991">
    <property type="entry name" value="WHEP-TRS"/>
    <property type="match status" value="1"/>
</dbReference>
<keyword evidence="9" id="KW-0175">Coiled coil</keyword>
<dbReference type="InterPro" id="IPR004499">
    <property type="entry name" value="Pro-tRNA-ligase_IIa_arc-type"/>
</dbReference>
<dbReference type="PRINTS" id="PR01046">
    <property type="entry name" value="TRNASYNTHPRO"/>
</dbReference>
<dbReference type="PROSITE" id="PS51185">
    <property type="entry name" value="WHEP_TRS_2"/>
    <property type="match status" value="1"/>
</dbReference>
<keyword evidence="3" id="KW-0547">Nucleotide-binding</keyword>
<evidence type="ECO:0000259" key="11">
    <source>
        <dbReference type="PROSITE" id="PS50862"/>
    </source>
</evidence>
<name>A0A9J2P1Z9_ASCLU</name>
<reference evidence="14" key="1">
    <citation type="submission" date="2023-03" db="UniProtKB">
        <authorList>
            <consortium name="WormBaseParasite"/>
        </authorList>
    </citation>
    <scope>IDENTIFICATION</scope>
</reference>
<evidence type="ECO:0000256" key="2">
    <source>
        <dbReference type="ARBA" id="ARBA00022598"/>
    </source>
</evidence>
<dbReference type="Gene3D" id="3.30.930.10">
    <property type="entry name" value="Bira Bifunctional Protein, Domain 2"/>
    <property type="match status" value="1"/>
</dbReference>
<dbReference type="GO" id="GO:0005737">
    <property type="term" value="C:cytoplasm"/>
    <property type="evidence" value="ECO:0007669"/>
    <property type="project" value="InterPro"/>
</dbReference>
<evidence type="ECO:0000256" key="5">
    <source>
        <dbReference type="ARBA" id="ARBA00022917"/>
    </source>
</evidence>
<dbReference type="InterPro" id="IPR036621">
    <property type="entry name" value="Anticodon-bd_dom_sf"/>
</dbReference>
<keyword evidence="6" id="KW-0030">Aminoacyl-tRNA synthetase</keyword>
<dbReference type="InterPro" id="IPR017449">
    <property type="entry name" value="Pro-tRNA_synth_II"/>
</dbReference>
<dbReference type="SMART" id="SM00946">
    <property type="entry name" value="ProRS-C_1"/>
    <property type="match status" value="1"/>
</dbReference>
<evidence type="ECO:0000256" key="3">
    <source>
        <dbReference type="ARBA" id="ARBA00022741"/>
    </source>
</evidence>
<dbReference type="SUPFAM" id="SSF52954">
    <property type="entry name" value="Class II aaRS ABD-related"/>
    <property type="match status" value="1"/>
</dbReference>
<dbReference type="HAMAP" id="MF_01571">
    <property type="entry name" value="Pro_tRNA_synth_type3"/>
    <property type="match status" value="1"/>
</dbReference>
<keyword evidence="2" id="KW-0436">Ligase</keyword>
<dbReference type="InterPro" id="IPR000738">
    <property type="entry name" value="WHEP-TRS_dom"/>
</dbReference>
<feature type="region of interest" description="Disordered" evidence="10">
    <location>
        <begin position="68"/>
        <end position="98"/>
    </location>
</feature>
<dbReference type="InterPro" id="IPR002314">
    <property type="entry name" value="aa-tRNA-synt_IIb"/>
</dbReference>
<dbReference type="InterPro" id="IPR004154">
    <property type="entry name" value="Anticodon-bd"/>
</dbReference>
<feature type="region of interest" description="Disordered" evidence="10">
    <location>
        <begin position="1014"/>
        <end position="1044"/>
    </location>
</feature>
<organism evidence="13 14">
    <name type="scientific">Ascaris lumbricoides</name>
    <name type="common">Giant roundworm</name>
    <dbReference type="NCBI Taxonomy" id="6252"/>
    <lineage>
        <taxon>Eukaryota</taxon>
        <taxon>Metazoa</taxon>
        <taxon>Ecdysozoa</taxon>
        <taxon>Nematoda</taxon>
        <taxon>Chromadorea</taxon>
        <taxon>Rhabditida</taxon>
        <taxon>Spirurina</taxon>
        <taxon>Ascaridomorpha</taxon>
        <taxon>Ascaridoidea</taxon>
        <taxon>Ascarididae</taxon>
        <taxon>Ascaris</taxon>
    </lineage>
</organism>
<feature type="domain" description="Aminoacyl-transfer RNA synthetases class-II family profile" evidence="11">
    <location>
        <begin position="137"/>
        <end position="387"/>
    </location>
</feature>
<dbReference type="EC" id="6.1.1.15" evidence="1"/>
<dbReference type="Pfam" id="PF04615">
    <property type="entry name" value="Utp14"/>
    <property type="match status" value="1"/>
</dbReference>
<dbReference type="GO" id="GO:0017101">
    <property type="term" value="C:aminoacyl-tRNA synthetase multienzyme complex"/>
    <property type="evidence" value="ECO:0007669"/>
    <property type="project" value="TreeGrafter"/>
</dbReference>
<keyword evidence="4" id="KW-0067">ATP-binding</keyword>
<evidence type="ECO:0000256" key="7">
    <source>
        <dbReference type="ARBA" id="ARBA00029731"/>
    </source>
</evidence>
<dbReference type="SUPFAM" id="SSF64586">
    <property type="entry name" value="C-terminal domain of ProRS"/>
    <property type="match status" value="1"/>
</dbReference>
<evidence type="ECO:0000313" key="14">
    <source>
        <dbReference type="WBParaSite" id="ALUE_0000385201-mRNA-1"/>
    </source>
</evidence>
<evidence type="ECO:0000256" key="6">
    <source>
        <dbReference type="ARBA" id="ARBA00023146"/>
    </source>
</evidence>
<sequence>MAVPNDCEKLKAEIVAQGDVVRKLKESRNTPEVSEFSEVNRNQKAEKNAAIERLKELKALYKEITGEDYDGGARKSDKKEKNKAVKKNEESKQVKSQGDVKKQTKLGIEVSKDENYSEWYSQVITKSEMIEYYDVSGCYVLRPWSYAIWEIIQEWFDAEIKKLGVKNCYFPIFVSQGALEREKTHIADFAPEVAWVTKAGQSEMAEPIAIRPTSETVMYPSYAKWVQSHRDLPIRLNQWCNVVRWEFKHPTPFLRTREFLWQEGHTAFHTAKEAETEVYQILDLYAQIYTDLLAIPVVKGRKSEKEKFAGGDFTTTVEAYVPVNGRSIQGATSHHLGQNFSKMFDISFEEPDKGGKAYAWQNSWGLSTRTIGAMIMIHGDDNGLVLPPRVAAIQMIVVPVGVTAQTSEEQRKMLICKAEEITDLLVSVGIRAESDLRDNYSPGWKFNHWELKGVPVRVEVGPRDVANNQVTCVIRLSGEKRAIPVSGLAEASKKMLNEIHERMYNKVLEVRDKHKKMCMEWREFKDLLDNKFILLVPFCGRIECEDAIKKDSAREESIEPGASAMGAKSLCIPLEQDGSPRIIDYEVFVSRCATSLVVIVASGIRSLLELLHERMSDVIDPDYNQEAHEKLIKTIQAIGRTKATSKRGTVKKKVKKKFRNLDDIKKELQKKKNANKKGKGTTLSAPLHRLANERIHSSVAYSEAKRDLAVWAPVVQENRLADQLVFPIEQNEAVDQSGTERLQNFKPRTSLELEMANILGTSKNTLPNEKLYTEAEMELLKAMSLEEAKAKCAKLQKMRALVSYREAKLRRQAKIKSKSYHRHLKRQKRKQLIKEFDELLLKDPEASKEKLAEIERQRILERATLKHRNGSKRIQMLARHASKDTNAKRALEEQIRLGRELVEKHGMESDSDSDNDGADVGTENALNPQLLLEKAAEIAAQEETLETSESNPALRVSLRRLRQEQKISSEKTAATAQQALVGRHNLRADGATRREMEMDSEKIWEEDATWDVTRDEVPSSQEPIENTDAVREQERVETVSSGSIRKRKLEVSEKKEKKKKKKKKVCETSANVEELFDNAEQRLIELTTKEAELIRHAEKNVEAHDADNTTHIVDCVENLAGKDTDDVFNGVRNAGAMKTAKRKMEEEERHSVQEIDILLDPRHFLKAETSAITQVSADLMERVDDFEVEAEQEALVAAAFEDDDVIGDFEAEKSAVEEREKPKDLDLTLQGWGSWTGPGIASKKKDRRAFNVFDLMLERFLEYWGRELVPWHACVLAFELMFVIKAEKKKRKDQGRNGLIISEAVDSSIDKVQPHSVSISILDSEWTALMLSFRRAVKESDVVKAIQQFDETVPSGMSRGSSSETTNQAAFNLMFP</sequence>
<dbReference type="Pfam" id="PF00458">
    <property type="entry name" value="WHEP-TRS"/>
    <property type="match status" value="1"/>
</dbReference>
<dbReference type="FunFam" id="3.40.50.800:FF:000005">
    <property type="entry name" value="bifunctional glutamate/proline--tRNA ligase"/>
    <property type="match status" value="1"/>
</dbReference>
<dbReference type="Pfam" id="PF09180">
    <property type="entry name" value="ProRS-C_1"/>
    <property type="match status" value="1"/>
</dbReference>
<feature type="domain" description="WHEP-TRS" evidence="12">
    <location>
        <begin position="6"/>
        <end position="75"/>
    </location>
</feature>
<dbReference type="InterPro" id="IPR016061">
    <property type="entry name" value="Pro-tRNA_ligase_II_C"/>
</dbReference>
<dbReference type="GO" id="GO:0006433">
    <property type="term" value="P:prolyl-tRNA aminoacylation"/>
    <property type="evidence" value="ECO:0007669"/>
    <property type="project" value="InterPro"/>
</dbReference>